<gene>
    <name evidence="2" type="ORF">ACFPN2_22800</name>
</gene>
<sequence>MEPNDLPIVCLPLNLSDESVASLIEFLHELIDALERHYAGQLLRRDHQQAPTAPAPTSADPSDANPPF</sequence>
<organism evidence="2 3">
    <name type="scientific">Steroidobacter flavus</name>
    <dbReference type="NCBI Taxonomy" id="1842136"/>
    <lineage>
        <taxon>Bacteria</taxon>
        <taxon>Pseudomonadati</taxon>
        <taxon>Pseudomonadota</taxon>
        <taxon>Gammaproteobacteria</taxon>
        <taxon>Steroidobacterales</taxon>
        <taxon>Steroidobacteraceae</taxon>
        <taxon>Steroidobacter</taxon>
    </lineage>
</organism>
<evidence type="ECO:0000313" key="3">
    <source>
        <dbReference type="Proteomes" id="UP001595904"/>
    </source>
</evidence>
<feature type="region of interest" description="Disordered" evidence="1">
    <location>
        <begin position="42"/>
        <end position="68"/>
    </location>
</feature>
<comment type="caution">
    <text evidence="2">The sequence shown here is derived from an EMBL/GenBank/DDBJ whole genome shotgun (WGS) entry which is preliminary data.</text>
</comment>
<proteinExistence type="predicted"/>
<dbReference type="RefSeq" id="WP_380600904.1">
    <property type="nucleotide sequence ID" value="NZ_JBHSDU010000011.1"/>
</dbReference>
<evidence type="ECO:0000313" key="2">
    <source>
        <dbReference type="EMBL" id="MFC4311929.1"/>
    </source>
</evidence>
<dbReference type="Proteomes" id="UP001595904">
    <property type="component" value="Unassembled WGS sequence"/>
</dbReference>
<protein>
    <submittedName>
        <fullName evidence="2">Uncharacterized protein</fullName>
    </submittedName>
</protein>
<evidence type="ECO:0000256" key="1">
    <source>
        <dbReference type="SAM" id="MobiDB-lite"/>
    </source>
</evidence>
<accession>A0ABV8SWC8</accession>
<dbReference type="EMBL" id="JBHSDU010000011">
    <property type="protein sequence ID" value="MFC4311929.1"/>
    <property type="molecule type" value="Genomic_DNA"/>
</dbReference>
<keyword evidence="3" id="KW-1185">Reference proteome</keyword>
<reference evidence="3" key="1">
    <citation type="journal article" date="2019" name="Int. J. Syst. Evol. Microbiol.">
        <title>The Global Catalogue of Microorganisms (GCM) 10K type strain sequencing project: providing services to taxonomists for standard genome sequencing and annotation.</title>
        <authorList>
            <consortium name="The Broad Institute Genomics Platform"/>
            <consortium name="The Broad Institute Genome Sequencing Center for Infectious Disease"/>
            <person name="Wu L."/>
            <person name="Ma J."/>
        </authorList>
    </citation>
    <scope>NUCLEOTIDE SEQUENCE [LARGE SCALE GENOMIC DNA]</scope>
    <source>
        <strain evidence="3">CGMCC 1.10759</strain>
    </source>
</reference>
<name>A0ABV8SWC8_9GAMM</name>
<feature type="compositionally biased region" description="Low complexity" evidence="1">
    <location>
        <begin position="50"/>
        <end position="68"/>
    </location>
</feature>